<evidence type="ECO:0000313" key="2">
    <source>
        <dbReference type="Proteomes" id="UP001052739"/>
    </source>
</evidence>
<proteinExistence type="predicted"/>
<reference evidence="1" key="1">
    <citation type="submission" date="2024-05" db="EMBL/GenBank/DDBJ databases">
        <title>Whole genome shotgun sequence of Streptomyces hydrogenans NBRC 13475.</title>
        <authorList>
            <person name="Komaki H."/>
            <person name="Tamura T."/>
        </authorList>
    </citation>
    <scope>NUCLEOTIDE SEQUENCE</scope>
    <source>
        <strain evidence="1">NBRC 13475</strain>
    </source>
</reference>
<dbReference type="EMBL" id="BNDW01000019">
    <property type="protein sequence ID" value="GHI22399.1"/>
    <property type="molecule type" value="Genomic_DNA"/>
</dbReference>
<gene>
    <name evidence="1" type="ORF">Shyd_37700</name>
</gene>
<evidence type="ECO:0000313" key="1">
    <source>
        <dbReference type="EMBL" id="GHI22399.1"/>
    </source>
</evidence>
<keyword evidence="2" id="KW-1185">Reference proteome</keyword>
<dbReference type="Proteomes" id="UP001052739">
    <property type="component" value="Unassembled WGS sequence"/>
</dbReference>
<name>A0ABQ3PBJ3_9ACTN</name>
<organism evidence="1 2">
    <name type="scientific">Streptomyces hydrogenans</name>
    <dbReference type="NCBI Taxonomy" id="1873719"/>
    <lineage>
        <taxon>Bacteria</taxon>
        <taxon>Bacillati</taxon>
        <taxon>Actinomycetota</taxon>
        <taxon>Actinomycetes</taxon>
        <taxon>Kitasatosporales</taxon>
        <taxon>Streptomycetaceae</taxon>
        <taxon>Streptomyces</taxon>
    </lineage>
</organism>
<sequence length="86" mass="9420">MRGGAVRAGRPAPARWGEPDLMSLWSLLDRGVAGDELPEPWSGLCGHVPDLMLWRVDARWIGLGVARWGEEPPVRLLAVVTEVDPP</sequence>
<comment type="caution">
    <text evidence="1">The sequence shown here is derived from an EMBL/GenBank/DDBJ whole genome shotgun (WGS) entry which is preliminary data.</text>
</comment>
<protein>
    <recommendedName>
        <fullName evidence="3">GNAT family N-acetyltransferase</fullName>
    </recommendedName>
</protein>
<evidence type="ECO:0008006" key="3">
    <source>
        <dbReference type="Google" id="ProtNLM"/>
    </source>
</evidence>
<accession>A0ABQ3PBJ3</accession>